<name>I4YGY4_WALMC</name>
<sequence length="181" mass="20508">MLFHTIIGFNKTGYKWGLEDTDDKTLIKKIEKHYLSYNYGDKATQDYAQEIKERKSQSLDFSVADSVDSGSSRFSKPPSNIFELTRTLPERRSKIHGRKLEGLMEELKNRGIEWDPKGIEAKMAGQAAIFAGLTLIGKLGFICASMIPFVGDNGEFEFDIMDDLPDCFDSIFDWNKLFGGN</sequence>
<evidence type="ECO:0000313" key="1">
    <source>
        <dbReference type="EMBL" id="EIM23226.1"/>
    </source>
</evidence>
<dbReference type="InParanoid" id="I4YGY4"/>
<dbReference type="KEGG" id="wse:WALSEDRAFT_67525"/>
<accession>I4YGY4</accession>
<dbReference type="Proteomes" id="UP000005242">
    <property type="component" value="Unassembled WGS sequence"/>
</dbReference>
<protein>
    <submittedName>
        <fullName evidence="1">Uncharacterized protein</fullName>
    </submittedName>
</protein>
<evidence type="ECO:0000313" key="2">
    <source>
        <dbReference type="Proteomes" id="UP000005242"/>
    </source>
</evidence>
<dbReference type="RefSeq" id="XP_006956618.1">
    <property type="nucleotide sequence ID" value="XM_006956556.1"/>
</dbReference>
<dbReference type="GeneID" id="18475264"/>
<gene>
    <name evidence="1" type="ORF">WALSEDRAFT_67525</name>
</gene>
<dbReference type="EMBL" id="JH668225">
    <property type="protein sequence ID" value="EIM23226.1"/>
    <property type="molecule type" value="Genomic_DNA"/>
</dbReference>
<reference evidence="1 2" key="1">
    <citation type="journal article" date="2012" name="Fungal Genet. Biol.">
        <title>The genome of the xerotolerant mold Wallemia sebi reveals adaptations to osmotic stress and suggests cryptic sexual reproduction.</title>
        <authorList>
            <person name="Padamsee M."/>
            <person name="Kumar T.K.A."/>
            <person name="Riley R."/>
            <person name="Binder M."/>
            <person name="Boyd A."/>
            <person name="Calvo A.M."/>
            <person name="Furukawa K."/>
            <person name="Hesse C."/>
            <person name="Hohmann S."/>
            <person name="James T.Y."/>
            <person name="LaButti K."/>
            <person name="Lapidus A."/>
            <person name="Lindquist E."/>
            <person name="Lucas S."/>
            <person name="Miller K."/>
            <person name="Shantappa S."/>
            <person name="Grigoriev I.V."/>
            <person name="Hibbett D.S."/>
            <person name="McLaughlin D.J."/>
            <person name="Spatafora J.W."/>
            <person name="Aime M.C."/>
        </authorList>
    </citation>
    <scope>NUCLEOTIDE SEQUENCE [LARGE SCALE GENOMIC DNA]</scope>
    <source>
        <strain evidence="2">ATCC MYA-4683 / CBS 633.66</strain>
    </source>
</reference>
<dbReference type="HOGENOM" id="CLU_1490128_0_0_1"/>
<keyword evidence="2" id="KW-1185">Reference proteome</keyword>
<organism evidence="1 2">
    <name type="scientific">Wallemia mellicola (strain ATCC MYA-4683 / CBS 633.66)</name>
    <name type="common">Wallemia sebi (CBS 633.66)</name>
    <dbReference type="NCBI Taxonomy" id="671144"/>
    <lineage>
        <taxon>Eukaryota</taxon>
        <taxon>Fungi</taxon>
        <taxon>Dikarya</taxon>
        <taxon>Basidiomycota</taxon>
        <taxon>Wallemiomycotina</taxon>
        <taxon>Wallemiomycetes</taxon>
        <taxon>Wallemiales</taxon>
        <taxon>Wallemiaceae</taxon>
        <taxon>Wallemia</taxon>
    </lineage>
</organism>
<dbReference type="AlphaFoldDB" id="I4YGY4"/>
<proteinExistence type="predicted"/>